<dbReference type="Proteomes" id="UP001165064">
    <property type="component" value="Unassembled WGS sequence"/>
</dbReference>
<name>A0ACB5UD83_AMBMO</name>
<keyword evidence="2" id="KW-1185">Reference proteome</keyword>
<dbReference type="EMBL" id="BSXS01017172">
    <property type="protein sequence ID" value="GMF08626.1"/>
    <property type="molecule type" value="Genomic_DNA"/>
</dbReference>
<reference evidence="1" key="1">
    <citation type="submission" date="2023-04" db="EMBL/GenBank/DDBJ databases">
        <title>Ambrosiozyma monospora NBRC 10751.</title>
        <authorList>
            <person name="Ichikawa N."/>
            <person name="Sato H."/>
            <person name="Tonouchi N."/>
        </authorList>
    </citation>
    <scope>NUCLEOTIDE SEQUENCE</scope>
    <source>
        <strain evidence="1">NBRC 10751</strain>
    </source>
</reference>
<evidence type="ECO:0000313" key="2">
    <source>
        <dbReference type="Proteomes" id="UP001165064"/>
    </source>
</evidence>
<sequence>MISCYRREYRNGKMELIINLKQLNFDAVKCINVFVKDWSFGVVVLLDDVSKDTNRFQLSEFTTAKYVKLEVPCVTSNMRNCGMTKRYKSKLKQAPKG</sequence>
<organism evidence="1 2">
    <name type="scientific">Ambrosiozyma monospora</name>
    <name type="common">Yeast</name>
    <name type="synonym">Endomycopsis monosporus</name>
    <dbReference type="NCBI Taxonomy" id="43982"/>
    <lineage>
        <taxon>Eukaryota</taxon>
        <taxon>Fungi</taxon>
        <taxon>Dikarya</taxon>
        <taxon>Ascomycota</taxon>
        <taxon>Saccharomycotina</taxon>
        <taxon>Pichiomycetes</taxon>
        <taxon>Pichiales</taxon>
        <taxon>Pichiaceae</taxon>
        <taxon>Ambrosiozyma</taxon>
    </lineage>
</organism>
<comment type="caution">
    <text evidence="1">The sequence shown here is derived from an EMBL/GenBank/DDBJ whole genome shotgun (WGS) entry which is preliminary data.</text>
</comment>
<gene>
    <name evidence="1" type="ORF">Amon02_001332300</name>
</gene>
<evidence type="ECO:0000313" key="1">
    <source>
        <dbReference type="EMBL" id="GMF08626.1"/>
    </source>
</evidence>
<protein>
    <submittedName>
        <fullName evidence="1">Unnamed protein product</fullName>
    </submittedName>
</protein>
<proteinExistence type="predicted"/>
<accession>A0ACB5UD83</accession>